<organism evidence="1 2">
    <name type="scientific">Dentiscutata erythropus</name>
    <dbReference type="NCBI Taxonomy" id="1348616"/>
    <lineage>
        <taxon>Eukaryota</taxon>
        <taxon>Fungi</taxon>
        <taxon>Fungi incertae sedis</taxon>
        <taxon>Mucoromycota</taxon>
        <taxon>Glomeromycotina</taxon>
        <taxon>Glomeromycetes</taxon>
        <taxon>Diversisporales</taxon>
        <taxon>Gigasporaceae</taxon>
        <taxon>Dentiscutata</taxon>
    </lineage>
</organism>
<protein>
    <submittedName>
        <fullName evidence="1">11997_t:CDS:1</fullName>
    </submittedName>
</protein>
<name>A0A9N9ERG6_9GLOM</name>
<dbReference type="OrthoDB" id="76567at2759"/>
<feature type="non-terminal residue" evidence="1">
    <location>
        <position position="127"/>
    </location>
</feature>
<proteinExistence type="predicted"/>
<reference evidence="1" key="1">
    <citation type="submission" date="2021-06" db="EMBL/GenBank/DDBJ databases">
        <authorList>
            <person name="Kallberg Y."/>
            <person name="Tangrot J."/>
            <person name="Rosling A."/>
        </authorList>
    </citation>
    <scope>NUCLEOTIDE SEQUENCE</scope>
    <source>
        <strain evidence="1">MA453B</strain>
    </source>
</reference>
<sequence>SLSRTASPSSADEAFMECIEAIEEFDDGVVIIYELPNRDHEVAYAEFTLQFMSAFANLPFKNRITAIGAASMYPLMLFDHCYKFCRHASLQAEEAQEGSGQFKRSNLGPSIDVMHHIMAAQLRECVQ</sequence>
<comment type="caution">
    <text evidence="1">The sequence shown here is derived from an EMBL/GenBank/DDBJ whole genome shotgun (WGS) entry which is preliminary data.</text>
</comment>
<accession>A0A9N9ERG6</accession>
<gene>
    <name evidence="1" type="ORF">DERYTH_LOCUS12336</name>
</gene>
<dbReference type="EMBL" id="CAJVPY010008028">
    <property type="protein sequence ID" value="CAG8690413.1"/>
    <property type="molecule type" value="Genomic_DNA"/>
</dbReference>
<dbReference type="AlphaFoldDB" id="A0A9N9ERG6"/>
<dbReference type="Proteomes" id="UP000789405">
    <property type="component" value="Unassembled WGS sequence"/>
</dbReference>
<keyword evidence="2" id="KW-1185">Reference proteome</keyword>
<evidence type="ECO:0000313" key="2">
    <source>
        <dbReference type="Proteomes" id="UP000789405"/>
    </source>
</evidence>
<evidence type="ECO:0000313" key="1">
    <source>
        <dbReference type="EMBL" id="CAG8690413.1"/>
    </source>
</evidence>